<feature type="region of interest" description="Disordered" evidence="1">
    <location>
        <begin position="261"/>
        <end position="370"/>
    </location>
</feature>
<evidence type="ECO:0000313" key="2">
    <source>
        <dbReference type="EMBL" id="ROI79009.1"/>
    </source>
</evidence>
<keyword evidence="3" id="KW-1185">Reference proteome</keyword>
<feature type="compositionally biased region" description="Polar residues" evidence="1">
    <location>
        <begin position="462"/>
        <end position="473"/>
    </location>
</feature>
<dbReference type="SUPFAM" id="SSF52266">
    <property type="entry name" value="SGNH hydrolase"/>
    <property type="match status" value="1"/>
</dbReference>
<feature type="compositionally biased region" description="Low complexity" evidence="1">
    <location>
        <begin position="413"/>
        <end position="422"/>
    </location>
</feature>
<feature type="compositionally biased region" description="Polar residues" evidence="1">
    <location>
        <begin position="396"/>
        <end position="412"/>
    </location>
</feature>
<protein>
    <submittedName>
        <fullName evidence="2">Uncharacterized protein</fullName>
    </submittedName>
</protein>
<feature type="region of interest" description="Disordered" evidence="1">
    <location>
        <begin position="528"/>
        <end position="593"/>
    </location>
</feature>
<comment type="caution">
    <text evidence="2">The sequence shown here is derived from an EMBL/GenBank/DDBJ whole genome shotgun (WGS) entry which is preliminary data.</text>
</comment>
<dbReference type="OrthoDB" id="8963550at2759"/>
<dbReference type="EMBL" id="RJVU01068606">
    <property type="protein sequence ID" value="ROI79009.1"/>
    <property type="molecule type" value="Genomic_DNA"/>
</dbReference>
<gene>
    <name evidence="2" type="ORF">DPX16_3276</name>
</gene>
<sequence>MDYEMEHDIPLTRWVSADARPRTGTLIFPFPLTVVVMDRNTRRFPKKTFEGRQIHTIRKHQRKEFIPVPPKLKRAIQLMYRLLRLTHHLGKVTTKIEGNQPVTFKRLTSLLSNTIRPAFPNRTVTQMIQGSAMNWSYTTQLALKQHYEDQIESTLQEIKEETDNTDWAHAIEISSDWAQKNYGEKIGNDVIERTEALLTAEMGDGNPPTRTQTVQVNAGASTSGSRSYAQVVASTPISLFPPQIIAHPKPTVQNMEVQTSPNLITLAPGADTSRRGDWSFDEEENTDDNPLDPNKILQPVQVLSLPPKEKRVTRPKRVQIVLPEDAPAPRESTPSHGGSPSKNPVEQGETTPPRDVSPPRDLAPFCGIPIEKGKSSKSVIQMHTFEEVEEMDQEDSPQNRPFTQMDPRQTDYSSPSSVVLFSDSDEEPVKCPSPLTVFLQAAGESPFHFLPQKVTEEDKQSENIVPTQEQRPTQADIAVDATENAESGPVQADGSFIEADNMAARPTQISRDIGPLNKAAIINIALDAARKDRENPPGKEPTGGKRSSKEKHLTRSDQTPVTSLPPHKSSDAKQPHKVQQSSTRHANTSNKSTDWSLTLHKKLAIIGDSNVSRLPQNNYSDLQIDSFPGAKWQHAAYLLEQAIIVVEPQKLILAFGLNNRQQRYRFTALTELQKAKKAAAARLPNTEILIPIINFSPLLPPAEETMVEALNGHIRREGNYIPALPREQFQVEKDGIHWRASTAKAIFDHWCTYLNC</sequence>
<feature type="region of interest" description="Disordered" evidence="1">
    <location>
        <begin position="387"/>
        <end position="426"/>
    </location>
</feature>
<name>A0A3N0XMN4_ANAGA</name>
<reference evidence="2 3" key="1">
    <citation type="submission" date="2018-10" db="EMBL/GenBank/DDBJ databases">
        <title>Genome assembly for a Yunnan-Guizhou Plateau 3E fish, Anabarilius grahami (Regan), and its evolutionary and genetic applications.</title>
        <authorList>
            <person name="Jiang W."/>
        </authorList>
    </citation>
    <scope>NUCLEOTIDE SEQUENCE [LARGE SCALE GENOMIC DNA]</scope>
    <source>
        <strain evidence="2">AG-KIZ</strain>
        <tissue evidence="2">Muscle</tissue>
    </source>
</reference>
<feature type="region of interest" description="Disordered" evidence="1">
    <location>
        <begin position="455"/>
        <end position="475"/>
    </location>
</feature>
<dbReference type="AlphaFoldDB" id="A0A3N0XMN4"/>
<evidence type="ECO:0000313" key="3">
    <source>
        <dbReference type="Proteomes" id="UP000281406"/>
    </source>
</evidence>
<feature type="compositionally biased region" description="Basic and acidic residues" evidence="1">
    <location>
        <begin position="528"/>
        <end position="537"/>
    </location>
</feature>
<accession>A0A3N0XMN4</accession>
<proteinExistence type="predicted"/>
<feature type="compositionally biased region" description="Acidic residues" evidence="1">
    <location>
        <begin position="279"/>
        <end position="290"/>
    </location>
</feature>
<organism evidence="2 3">
    <name type="scientific">Anabarilius grahami</name>
    <name type="common">Kanglang fish</name>
    <name type="synonym">Barilius grahami</name>
    <dbReference type="NCBI Taxonomy" id="495550"/>
    <lineage>
        <taxon>Eukaryota</taxon>
        <taxon>Metazoa</taxon>
        <taxon>Chordata</taxon>
        <taxon>Craniata</taxon>
        <taxon>Vertebrata</taxon>
        <taxon>Euteleostomi</taxon>
        <taxon>Actinopterygii</taxon>
        <taxon>Neopterygii</taxon>
        <taxon>Teleostei</taxon>
        <taxon>Ostariophysi</taxon>
        <taxon>Cypriniformes</taxon>
        <taxon>Xenocyprididae</taxon>
        <taxon>Xenocypridinae</taxon>
        <taxon>Xenocypridinae incertae sedis</taxon>
        <taxon>Anabarilius</taxon>
    </lineage>
</organism>
<feature type="compositionally biased region" description="Polar residues" evidence="1">
    <location>
        <begin position="332"/>
        <end position="350"/>
    </location>
</feature>
<evidence type="ECO:0000256" key="1">
    <source>
        <dbReference type="SAM" id="MobiDB-lite"/>
    </source>
</evidence>
<dbReference type="Proteomes" id="UP000281406">
    <property type="component" value="Unassembled WGS sequence"/>
</dbReference>
<feature type="compositionally biased region" description="Polar residues" evidence="1">
    <location>
        <begin position="577"/>
        <end position="593"/>
    </location>
</feature>